<protein>
    <submittedName>
        <fullName evidence="1">Uncharacterized protein</fullName>
    </submittedName>
</protein>
<proteinExistence type="predicted"/>
<accession>A0A6C0M076</accession>
<name>A0A6C0M076_9ZZZZ</name>
<dbReference type="AlphaFoldDB" id="A0A6C0M076"/>
<evidence type="ECO:0000313" key="1">
    <source>
        <dbReference type="EMBL" id="QHU35685.1"/>
    </source>
</evidence>
<organism evidence="1">
    <name type="scientific">viral metagenome</name>
    <dbReference type="NCBI Taxonomy" id="1070528"/>
    <lineage>
        <taxon>unclassified sequences</taxon>
        <taxon>metagenomes</taxon>
        <taxon>organismal metagenomes</taxon>
    </lineage>
</organism>
<dbReference type="EMBL" id="MN740610">
    <property type="protein sequence ID" value="QHU35685.1"/>
    <property type="molecule type" value="Genomic_DNA"/>
</dbReference>
<reference evidence="1" key="1">
    <citation type="journal article" date="2020" name="Nature">
        <title>Giant virus diversity and host interactions through global metagenomics.</title>
        <authorList>
            <person name="Schulz F."/>
            <person name="Roux S."/>
            <person name="Paez-Espino D."/>
            <person name="Jungbluth S."/>
            <person name="Walsh D.A."/>
            <person name="Denef V.J."/>
            <person name="McMahon K.D."/>
            <person name="Konstantinidis K.T."/>
            <person name="Eloe-Fadrosh E.A."/>
            <person name="Kyrpides N.C."/>
            <person name="Woyke T."/>
        </authorList>
    </citation>
    <scope>NUCLEOTIDE SEQUENCE</scope>
    <source>
        <strain evidence="1">GVMAG-S-1029409-49</strain>
    </source>
</reference>
<sequence length="172" mass="19944">MCIYITSRIVRTRSVTMTTARLYGKIVGMIVDTVNEFVNVPKEFVDELREDAVRIVERVLAYHRNCTEREIFVHGRVQDGDTLIQQMVDTRYTLGLKYRDERDVANSICNSVMHCAEDDAYCLGVVQWHTSPFHEKIRSTIYTAIRGIIHEYEIAMENIPIDVKYTVTVCMT</sequence>